<dbReference type="AlphaFoldDB" id="A0A4Y2V1J0"/>
<organism evidence="2 3">
    <name type="scientific">Araneus ventricosus</name>
    <name type="common">Orbweaver spider</name>
    <name type="synonym">Epeira ventricosa</name>
    <dbReference type="NCBI Taxonomy" id="182803"/>
    <lineage>
        <taxon>Eukaryota</taxon>
        <taxon>Metazoa</taxon>
        <taxon>Ecdysozoa</taxon>
        <taxon>Arthropoda</taxon>
        <taxon>Chelicerata</taxon>
        <taxon>Arachnida</taxon>
        <taxon>Araneae</taxon>
        <taxon>Araneomorphae</taxon>
        <taxon>Entelegynae</taxon>
        <taxon>Araneoidea</taxon>
        <taxon>Araneidae</taxon>
        <taxon>Araneus</taxon>
    </lineage>
</organism>
<proteinExistence type="predicted"/>
<accession>A0A4Y2V1J0</accession>
<sequence>MAVSAIDSSGHCAQASTHRNIAFYRSTSGQKSSSQFSGFPRIINNTLQLNVPLLQKEKIMPQEFKIKIEAEAPLKIKTQVGDGKDDSISINDKPLRLGERHRCICRTVKSISRNHPGKNRCPESEGSSSRSSAPLHCFGSDVPIVLTSMEEKGELTSMEEKGELTSMEEKGELTSMEEKGESLMGQDRGLATSSKNKTPRGLLPFLQSLISVRSFGTHLHLFPALKSAL</sequence>
<evidence type="ECO:0000313" key="3">
    <source>
        <dbReference type="Proteomes" id="UP000499080"/>
    </source>
</evidence>
<keyword evidence="3" id="KW-1185">Reference proteome</keyword>
<protein>
    <submittedName>
        <fullName evidence="2">Uncharacterized protein</fullName>
    </submittedName>
</protein>
<dbReference type="Proteomes" id="UP000499080">
    <property type="component" value="Unassembled WGS sequence"/>
</dbReference>
<name>A0A4Y2V1J0_ARAVE</name>
<evidence type="ECO:0000256" key="1">
    <source>
        <dbReference type="SAM" id="MobiDB-lite"/>
    </source>
</evidence>
<comment type="caution">
    <text evidence="2">The sequence shown here is derived from an EMBL/GenBank/DDBJ whole genome shotgun (WGS) entry which is preliminary data.</text>
</comment>
<feature type="region of interest" description="Disordered" evidence="1">
    <location>
        <begin position="154"/>
        <end position="196"/>
    </location>
</feature>
<gene>
    <name evidence="2" type="ORF">AVEN_26845_1</name>
</gene>
<feature type="compositionally biased region" description="Basic and acidic residues" evidence="1">
    <location>
        <begin position="154"/>
        <end position="181"/>
    </location>
</feature>
<dbReference type="EMBL" id="BGPR01041630">
    <property type="protein sequence ID" value="GBO17936.1"/>
    <property type="molecule type" value="Genomic_DNA"/>
</dbReference>
<reference evidence="2 3" key="1">
    <citation type="journal article" date="2019" name="Sci. Rep.">
        <title>Orb-weaving spider Araneus ventricosus genome elucidates the spidroin gene catalogue.</title>
        <authorList>
            <person name="Kono N."/>
            <person name="Nakamura H."/>
            <person name="Ohtoshi R."/>
            <person name="Moran D.A.P."/>
            <person name="Shinohara A."/>
            <person name="Yoshida Y."/>
            <person name="Fujiwara M."/>
            <person name="Mori M."/>
            <person name="Tomita M."/>
            <person name="Arakawa K."/>
        </authorList>
    </citation>
    <scope>NUCLEOTIDE SEQUENCE [LARGE SCALE GENOMIC DNA]</scope>
</reference>
<evidence type="ECO:0000313" key="2">
    <source>
        <dbReference type="EMBL" id="GBO17936.1"/>
    </source>
</evidence>
<feature type="region of interest" description="Disordered" evidence="1">
    <location>
        <begin position="114"/>
        <end position="133"/>
    </location>
</feature>